<name>A0A6S6VUR4_9PLEO</name>
<dbReference type="Proteomes" id="UP000472372">
    <property type="component" value="Chromosome 1"/>
</dbReference>
<evidence type="ECO:0000313" key="1">
    <source>
        <dbReference type="EMBL" id="CAE6998913.1"/>
    </source>
</evidence>
<dbReference type="EMBL" id="HG992977">
    <property type="protein sequence ID" value="CAE6998913.1"/>
    <property type="molecule type" value="Genomic_DNA"/>
</dbReference>
<proteinExistence type="predicted"/>
<evidence type="ECO:0000313" key="2">
    <source>
        <dbReference type="Proteomes" id="UP000472372"/>
    </source>
</evidence>
<accession>A0A6S6VUR4</accession>
<sequence>MLITGIILAPAAMATPAVQDLADLKSVINAAASSIGDPNNPNRGFGFNLLGGSGQMGTADLVNNITNSILRGKFQFDTNKTSWLHLPDPSVNKSTNPIQLTPTLPITGSLVHPTAVPTTTPTLANLTIDLTQPYMDYVQAIPDLSSSLITLGRSFHREMNAPVSEAIGGLEQSLTTFQTTLLESNLITAQAVIRTIRASGALANAQTAWSRFLNLPGAGSSDADAASPTSMSLGGGGGSLGQRAAAGWSRPPPKDGQFYTHQELWNRSVSRKEQWKKGNAGGLSGVVVELEEQHTQSAENARVGRPFVV</sequence>
<gene>
    <name evidence="1" type="ORF">PTTW11_00806</name>
</gene>
<organism evidence="1 2">
    <name type="scientific">Pyrenophora teres f. teres</name>
    <dbReference type="NCBI Taxonomy" id="97479"/>
    <lineage>
        <taxon>Eukaryota</taxon>
        <taxon>Fungi</taxon>
        <taxon>Dikarya</taxon>
        <taxon>Ascomycota</taxon>
        <taxon>Pezizomycotina</taxon>
        <taxon>Dothideomycetes</taxon>
        <taxon>Pleosporomycetidae</taxon>
        <taxon>Pleosporales</taxon>
        <taxon>Pleosporineae</taxon>
        <taxon>Pleosporaceae</taxon>
        <taxon>Pyrenophora</taxon>
    </lineage>
</organism>
<reference evidence="1" key="1">
    <citation type="submission" date="2021-02" db="EMBL/GenBank/DDBJ databases">
        <authorList>
            <person name="Syme A R."/>
            <person name="Syme A R."/>
            <person name="Moolhuijzen P."/>
        </authorList>
    </citation>
    <scope>NUCLEOTIDE SEQUENCE</scope>
    <source>
        <strain evidence="1">W1-1</strain>
    </source>
</reference>
<protein>
    <submittedName>
        <fullName evidence="1">Uncharacterized protein</fullName>
    </submittedName>
</protein>
<dbReference type="AlphaFoldDB" id="A0A6S6VUR4"/>